<gene>
    <name evidence="7" type="primary">sufS</name>
    <name evidence="7" type="ORF">GS429_12585</name>
</gene>
<sequence>MSQQNLEPLDIGAIREEFPILEREFDGQQVVYLDNAATTQTPDPVVDAMSDYYRRYNSNVHRGIHHLSQEASIAYEEAHDRVAEFIGAEGREEVIFTKNTTEAENLVAYSWGLAELEPGDRVVLTEMEHHASLVTWQQIAHQTGADVEYIRVDERGRLDMDHARELIDDDAAVVSAVHVSNTLGTVNPVAELTALADEHDALSVIDGAQAVPNRPVDVGEIDADFYAFSGHKMAGPTGIGVLYGKQELLEEMDPYLYGGGMIRKVTFDDSTWGELPWKFEPGTPPIAEAVGLAAAVDWLEEIGMERIQAHEEELARYAYEQLDAEGDVEIYGPEPGPDRGGLVSFNVEGVHAHDLASIMNDHTVAVRAGDHCTQPLHDKLGVPASTRASFYVYNTREEIDKLVAALDDARQLFA</sequence>
<dbReference type="InterPro" id="IPR000192">
    <property type="entry name" value="Aminotrans_V_dom"/>
</dbReference>
<proteinExistence type="predicted"/>
<dbReference type="EMBL" id="WUYX01000038">
    <property type="protein sequence ID" value="MXV62888.1"/>
    <property type="molecule type" value="Genomic_DNA"/>
</dbReference>
<dbReference type="CDD" id="cd06453">
    <property type="entry name" value="SufS_like"/>
    <property type="match status" value="1"/>
</dbReference>
<evidence type="ECO:0000256" key="3">
    <source>
        <dbReference type="ARBA" id="ARBA00022679"/>
    </source>
</evidence>
<dbReference type="Proteomes" id="UP000434101">
    <property type="component" value="Unassembled WGS sequence"/>
</dbReference>
<dbReference type="AlphaFoldDB" id="A0A6B0VN43"/>
<organism evidence="7 8">
    <name type="scientific">Natronorubrum halalkaliphilum</name>
    <dbReference type="NCBI Taxonomy" id="2691917"/>
    <lineage>
        <taxon>Archaea</taxon>
        <taxon>Methanobacteriati</taxon>
        <taxon>Methanobacteriota</taxon>
        <taxon>Stenosarchaea group</taxon>
        <taxon>Halobacteria</taxon>
        <taxon>Halobacteriales</taxon>
        <taxon>Natrialbaceae</taxon>
        <taxon>Natronorubrum</taxon>
    </lineage>
</organism>
<protein>
    <recommendedName>
        <fullName evidence="2">cysteine desulfurase</fullName>
        <ecNumber evidence="2">2.8.1.7</ecNumber>
    </recommendedName>
</protein>
<evidence type="ECO:0000256" key="2">
    <source>
        <dbReference type="ARBA" id="ARBA00012239"/>
    </source>
</evidence>
<evidence type="ECO:0000256" key="1">
    <source>
        <dbReference type="ARBA" id="ARBA00001933"/>
    </source>
</evidence>
<comment type="catalytic activity">
    <reaction evidence="5">
        <text>(sulfur carrier)-H + L-cysteine = (sulfur carrier)-SH + L-alanine</text>
        <dbReference type="Rhea" id="RHEA:43892"/>
        <dbReference type="Rhea" id="RHEA-COMP:14737"/>
        <dbReference type="Rhea" id="RHEA-COMP:14739"/>
        <dbReference type="ChEBI" id="CHEBI:29917"/>
        <dbReference type="ChEBI" id="CHEBI:35235"/>
        <dbReference type="ChEBI" id="CHEBI:57972"/>
        <dbReference type="ChEBI" id="CHEBI:64428"/>
        <dbReference type="EC" id="2.8.1.7"/>
    </reaction>
</comment>
<evidence type="ECO:0000313" key="8">
    <source>
        <dbReference type="Proteomes" id="UP000434101"/>
    </source>
</evidence>
<dbReference type="PANTHER" id="PTHR43586">
    <property type="entry name" value="CYSTEINE DESULFURASE"/>
    <property type="match status" value="1"/>
</dbReference>
<accession>A0A6B0VN43</accession>
<dbReference type="InterPro" id="IPR015424">
    <property type="entry name" value="PyrdxlP-dep_Trfase"/>
</dbReference>
<comment type="caution">
    <text evidence="7">The sequence shown here is derived from an EMBL/GenBank/DDBJ whole genome shotgun (WGS) entry which is preliminary data.</text>
</comment>
<dbReference type="RefSeq" id="WP_160065701.1">
    <property type="nucleotide sequence ID" value="NZ_WUYX01000038.1"/>
</dbReference>
<dbReference type="InterPro" id="IPR015422">
    <property type="entry name" value="PyrdxlP-dep_Trfase_small"/>
</dbReference>
<dbReference type="EC" id="2.8.1.7" evidence="2"/>
<dbReference type="GO" id="GO:0031071">
    <property type="term" value="F:cysteine desulfurase activity"/>
    <property type="evidence" value="ECO:0007669"/>
    <property type="project" value="UniProtKB-EC"/>
</dbReference>
<evidence type="ECO:0000313" key="7">
    <source>
        <dbReference type="EMBL" id="MXV62888.1"/>
    </source>
</evidence>
<dbReference type="GO" id="GO:0030170">
    <property type="term" value="F:pyridoxal phosphate binding"/>
    <property type="evidence" value="ECO:0007669"/>
    <property type="project" value="InterPro"/>
</dbReference>
<keyword evidence="8" id="KW-1185">Reference proteome</keyword>
<dbReference type="InterPro" id="IPR015421">
    <property type="entry name" value="PyrdxlP-dep_Trfase_major"/>
</dbReference>
<dbReference type="NCBIfam" id="TIGR01979">
    <property type="entry name" value="sufS"/>
    <property type="match status" value="1"/>
</dbReference>
<dbReference type="GO" id="GO:0006534">
    <property type="term" value="P:cysteine metabolic process"/>
    <property type="evidence" value="ECO:0007669"/>
    <property type="project" value="InterPro"/>
</dbReference>
<evidence type="ECO:0000256" key="5">
    <source>
        <dbReference type="ARBA" id="ARBA00050776"/>
    </source>
</evidence>
<evidence type="ECO:0000259" key="6">
    <source>
        <dbReference type="Pfam" id="PF00266"/>
    </source>
</evidence>
<evidence type="ECO:0000256" key="4">
    <source>
        <dbReference type="ARBA" id="ARBA00022898"/>
    </source>
</evidence>
<name>A0A6B0VN43_9EURY</name>
<dbReference type="Pfam" id="PF00266">
    <property type="entry name" value="Aminotran_5"/>
    <property type="match status" value="1"/>
</dbReference>
<dbReference type="OrthoDB" id="5817at2157"/>
<dbReference type="PANTHER" id="PTHR43586:SF8">
    <property type="entry name" value="CYSTEINE DESULFURASE 1, CHLOROPLASTIC"/>
    <property type="match status" value="1"/>
</dbReference>
<keyword evidence="4" id="KW-0663">Pyridoxal phosphate</keyword>
<dbReference type="InterPro" id="IPR010970">
    <property type="entry name" value="Cys_dSase_SufS"/>
</dbReference>
<dbReference type="Gene3D" id="3.40.640.10">
    <property type="entry name" value="Type I PLP-dependent aspartate aminotransferase-like (Major domain)"/>
    <property type="match status" value="1"/>
</dbReference>
<feature type="domain" description="Aminotransferase class V" evidence="6">
    <location>
        <begin position="31"/>
        <end position="402"/>
    </location>
</feature>
<keyword evidence="3" id="KW-0808">Transferase</keyword>
<dbReference type="Gene3D" id="3.90.1150.10">
    <property type="entry name" value="Aspartate Aminotransferase, domain 1"/>
    <property type="match status" value="1"/>
</dbReference>
<dbReference type="SUPFAM" id="SSF53383">
    <property type="entry name" value="PLP-dependent transferases"/>
    <property type="match status" value="1"/>
</dbReference>
<reference evidence="7 8" key="1">
    <citation type="submission" date="2020-01" db="EMBL/GenBank/DDBJ databases">
        <title>Natronorubrum sp. JWXQ-INN 674 isolated from Inner Mongolia Autonomous Region of China.</title>
        <authorList>
            <person name="Xue Q."/>
        </authorList>
    </citation>
    <scope>NUCLEOTIDE SEQUENCE [LARGE SCALE GENOMIC DNA]</scope>
    <source>
        <strain evidence="7 8">JWXQ-INN-674</strain>
    </source>
</reference>
<comment type="cofactor">
    <cofactor evidence="1">
        <name>pyridoxal 5'-phosphate</name>
        <dbReference type="ChEBI" id="CHEBI:597326"/>
    </cofactor>
</comment>